<evidence type="ECO:0000256" key="1">
    <source>
        <dbReference type="ARBA" id="ARBA00006642"/>
    </source>
</evidence>
<dbReference type="GO" id="GO:0019877">
    <property type="term" value="P:diaminopimelate biosynthetic process"/>
    <property type="evidence" value="ECO:0007669"/>
    <property type="project" value="UniProtKB-UniRule"/>
</dbReference>
<comment type="catalytic activity">
    <reaction evidence="11 13">
        <text>(S)-2,3,4,5-tetrahydrodipicolinate + NADP(+) + H2O = (2S,4S)-4-hydroxy-2,3,4,5-tetrahydrodipicolinate + NADPH + H(+)</text>
        <dbReference type="Rhea" id="RHEA:35331"/>
        <dbReference type="ChEBI" id="CHEBI:15377"/>
        <dbReference type="ChEBI" id="CHEBI:15378"/>
        <dbReference type="ChEBI" id="CHEBI:16845"/>
        <dbReference type="ChEBI" id="CHEBI:57783"/>
        <dbReference type="ChEBI" id="CHEBI:58349"/>
        <dbReference type="ChEBI" id="CHEBI:67139"/>
        <dbReference type="EC" id="1.17.1.8"/>
    </reaction>
</comment>
<dbReference type="InterPro" id="IPR036291">
    <property type="entry name" value="NAD(P)-bd_dom_sf"/>
</dbReference>
<dbReference type="Pfam" id="PF01113">
    <property type="entry name" value="DapB_N"/>
    <property type="match status" value="1"/>
</dbReference>
<dbReference type="HAMAP" id="MF_00102">
    <property type="entry name" value="DapB"/>
    <property type="match status" value="1"/>
</dbReference>
<evidence type="ECO:0000256" key="13">
    <source>
        <dbReference type="HAMAP-Rule" id="MF_00102"/>
    </source>
</evidence>
<keyword evidence="2 13" id="KW-0963">Cytoplasm</keyword>
<dbReference type="InterPro" id="IPR023940">
    <property type="entry name" value="DHDPR_bac"/>
</dbReference>
<dbReference type="EMBL" id="CP003804">
    <property type="protein sequence ID" value="AGF47812.1"/>
    <property type="molecule type" value="Genomic_DNA"/>
</dbReference>
<reference evidence="16 17" key="1">
    <citation type="journal article" date="2013" name="Genome Biol. Evol.">
        <title>Genome evolution and phylogenomic analysis of candidatus kinetoplastibacterium, the betaproteobacterial endosymbionts of strigomonas and angomonas.</title>
        <authorList>
            <person name="Alves J.M."/>
            <person name="Serrano M.G."/>
            <person name="Maia da Silva F."/>
            <person name="Voegtly L.J."/>
            <person name="Matveyev A.V."/>
            <person name="Teixeira M.M."/>
            <person name="Camargo E.P."/>
            <person name="Buck G.A."/>
        </authorList>
    </citation>
    <scope>NUCLEOTIDE SEQUENCE [LARGE SCALE GENOMIC DNA]</scope>
    <source>
        <strain evidence="16 17">TCC036E</strain>
    </source>
</reference>
<dbReference type="STRING" id="1208918.CDEE_0840"/>
<dbReference type="InterPro" id="IPR022664">
    <property type="entry name" value="DapB_N_CS"/>
</dbReference>
<dbReference type="GO" id="GO:0008839">
    <property type="term" value="F:4-hydroxy-tetrahydrodipicolinate reductase"/>
    <property type="evidence" value="ECO:0007669"/>
    <property type="project" value="UniProtKB-UniRule"/>
</dbReference>
<feature type="binding site" evidence="13">
    <location>
        <begin position="100"/>
        <end position="102"/>
    </location>
    <ligand>
        <name>NAD(+)</name>
        <dbReference type="ChEBI" id="CHEBI:57540"/>
    </ligand>
</feature>
<keyword evidence="7 13" id="KW-0520">NAD</keyword>
<dbReference type="Pfam" id="PF05173">
    <property type="entry name" value="DapB_C"/>
    <property type="match status" value="1"/>
</dbReference>
<keyword evidence="4 13" id="KW-0521">NADP</keyword>
<feature type="binding site" evidence="13">
    <location>
        <begin position="167"/>
        <end position="168"/>
    </location>
    <ligand>
        <name>(S)-2,3,4,5-tetrahydrodipicolinate</name>
        <dbReference type="ChEBI" id="CHEBI:16845"/>
    </ligand>
</feature>
<evidence type="ECO:0000256" key="3">
    <source>
        <dbReference type="ARBA" id="ARBA00022605"/>
    </source>
</evidence>
<dbReference type="InterPro" id="IPR000846">
    <property type="entry name" value="DapB_N"/>
</dbReference>
<evidence type="ECO:0000256" key="11">
    <source>
        <dbReference type="ARBA" id="ARBA00049080"/>
    </source>
</evidence>
<dbReference type="NCBIfam" id="TIGR00036">
    <property type="entry name" value="dapB"/>
    <property type="match status" value="1"/>
</dbReference>
<evidence type="ECO:0000256" key="10">
    <source>
        <dbReference type="ARBA" id="ARBA00038983"/>
    </source>
</evidence>
<dbReference type="GO" id="GO:0005829">
    <property type="term" value="C:cytosol"/>
    <property type="evidence" value="ECO:0007669"/>
    <property type="project" value="TreeGrafter"/>
</dbReference>
<dbReference type="CDD" id="cd02274">
    <property type="entry name" value="DHDPR_N"/>
    <property type="match status" value="1"/>
</dbReference>
<dbReference type="GO" id="GO:0051287">
    <property type="term" value="F:NAD binding"/>
    <property type="evidence" value="ECO:0007669"/>
    <property type="project" value="UniProtKB-UniRule"/>
</dbReference>
<dbReference type="HOGENOM" id="CLU_047479_2_1_4"/>
<accession>M1LQD9</accession>
<evidence type="ECO:0000313" key="17">
    <source>
        <dbReference type="Proteomes" id="UP000011686"/>
    </source>
</evidence>
<keyword evidence="17" id="KW-1185">Reference proteome</keyword>
<evidence type="ECO:0000256" key="9">
    <source>
        <dbReference type="ARBA" id="ARBA00037922"/>
    </source>
</evidence>
<dbReference type="eggNOG" id="COG0289">
    <property type="taxonomic scope" value="Bacteria"/>
</dbReference>
<feature type="binding site" evidence="13">
    <location>
        <position position="38"/>
    </location>
    <ligand>
        <name>NAD(+)</name>
        <dbReference type="ChEBI" id="CHEBI:57540"/>
    </ligand>
</feature>
<keyword evidence="8 13" id="KW-0457">Lysine biosynthesis</keyword>
<dbReference type="KEGG" id="kct:CDEE_0840"/>
<keyword evidence="5 13" id="KW-0220">Diaminopimelate biosynthesis</keyword>
<dbReference type="GO" id="GO:0009089">
    <property type="term" value="P:lysine biosynthetic process via diaminopimelate"/>
    <property type="evidence" value="ECO:0007669"/>
    <property type="project" value="UniProtKB-UniRule"/>
</dbReference>
<organism evidence="16 17">
    <name type="scientific">Candidatus Kinetoplastidibacterium crithidiae TCC036E</name>
    <dbReference type="NCBI Taxonomy" id="1208918"/>
    <lineage>
        <taxon>Bacteria</taxon>
        <taxon>Pseudomonadati</taxon>
        <taxon>Pseudomonadota</taxon>
        <taxon>Betaproteobacteria</taxon>
        <taxon>Candidatus Kinetoplastidibacterium</taxon>
    </lineage>
</organism>
<dbReference type="Gene3D" id="3.40.50.720">
    <property type="entry name" value="NAD(P)-binding Rossmann-like Domain"/>
    <property type="match status" value="1"/>
</dbReference>
<evidence type="ECO:0000256" key="12">
    <source>
        <dbReference type="ARBA" id="ARBA00049396"/>
    </source>
</evidence>
<comment type="caution">
    <text evidence="13">Was originally thought to be a dihydrodipicolinate reductase (DHDPR), catalyzing the conversion of dihydrodipicolinate to tetrahydrodipicolinate. However, it was shown in E.coli that the substrate of the enzymatic reaction is not dihydrodipicolinate (DHDP) but in fact (2S,4S)-4-hydroxy-2,3,4,5-tetrahydrodipicolinic acid (HTPA), the product released by the DapA-catalyzed reaction.</text>
</comment>
<dbReference type="EC" id="1.17.1.8" evidence="10 13"/>
<comment type="function">
    <text evidence="13">Catalyzes the conversion of 4-hydroxy-tetrahydrodipicolinate (HTPA) to tetrahydrodipicolinate.</text>
</comment>
<evidence type="ECO:0000256" key="7">
    <source>
        <dbReference type="ARBA" id="ARBA00023027"/>
    </source>
</evidence>
<evidence type="ECO:0000256" key="6">
    <source>
        <dbReference type="ARBA" id="ARBA00023002"/>
    </source>
</evidence>
<evidence type="ECO:0000259" key="14">
    <source>
        <dbReference type="Pfam" id="PF01113"/>
    </source>
</evidence>
<comment type="similarity">
    <text evidence="1 13">Belongs to the DapB family.</text>
</comment>
<dbReference type="AlphaFoldDB" id="M1LQD9"/>
<feature type="binding site" evidence="13">
    <location>
        <position position="39"/>
    </location>
    <ligand>
        <name>NADP(+)</name>
        <dbReference type="ChEBI" id="CHEBI:58349"/>
    </ligand>
</feature>
<dbReference type="SUPFAM" id="SSF51735">
    <property type="entry name" value="NAD(P)-binding Rossmann-fold domains"/>
    <property type="match status" value="1"/>
</dbReference>
<keyword evidence="6 13" id="KW-0560">Oxidoreductase</keyword>
<comment type="subcellular location">
    <subcellularLocation>
        <location evidence="13">Cytoplasm</location>
    </subcellularLocation>
</comment>
<dbReference type="PATRIC" id="fig|1208918.3.peg.512"/>
<evidence type="ECO:0000256" key="4">
    <source>
        <dbReference type="ARBA" id="ARBA00022857"/>
    </source>
</evidence>
<feature type="domain" description="Dihydrodipicolinate reductase C-terminal" evidence="15">
    <location>
        <begin position="130"/>
        <end position="266"/>
    </location>
</feature>
<evidence type="ECO:0000256" key="8">
    <source>
        <dbReference type="ARBA" id="ARBA00023154"/>
    </source>
</evidence>
<dbReference type="SUPFAM" id="SSF55347">
    <property type="entry name" value="Glyceraldehyde-3-phosphate dehydrogenase-like, C-terminal domain"/>
    <property type="match status" value="1"/>
</dbReference>
<dbReference type="PIRSF" id="PIRSF000161">
    <property type="entry name" value="DHPR"/>
    <property type="match status" value="1"/>
</dbReference>
<dbReference type="PROSITE" id="PS01298">
    <property type="entry name" value="DAPB"/>
    <property type="match status" value="1"/>
</dbReference>
<dbReference type="GO" id="GO:0050661">
    <property type="term" value="F:NADP binding"/>
    <property type="evidence" value="ECO:0007669"/>
    <property type="project" value="UniProtKB-UniRule"/>
</dbReference>
<protein>
    <recommendedName>
        <fullName evidence="10 13">4-hydroxy-tetrahydrodipicolinate reductase</fullName>
        <shortName evidence="13">HTPA reductase</shortName>
        <ecNumber evidence="10 13">1.17.1.8</ecNumber>
    </recommendedName>
</protein>
<feature type="domain" description="Dihydrodipicolinate reductase N-terminal" evidence="14">
    <location>
        <begin position="6"/>
        <end position="127"/>
    </location>
</feature>
<dbReference type="InterPro" id="IPR022663">
    <property type="entry name" value="DapB_C"/>
</dbReference>
<dbReference type="FunFam" id="3.30.360.10:FF:000004">
    <property type="entry name" value="4-hydroxy-tetrahydrodipicolinate reductase"/>
    <property type="match status" value="1"/>
</dbReference>
<feature type="binding site" evidence="13">
    <location>
        <begin position="124"/>
        <end position="127"/>
    </location>
    <ligand>
        <name>NAD(+)</name>
        <dbReference type="ChEBI" id="CHEBI:57540"/>
    </ligand>
</feature>
<evidence type="ECO:0000256" key="5">
    <source>
        <dbReference type="ARBA" id="ARBA00022915"/>
    </source>
</evidence>
<comment type="subunit">
    <text evidence="13">Homotetramer.</text>
</comment>
<evidence type="ECO:0000259" key="15">
    <source>
        <dbReference type="Pfam" id="PF05173"/>
    </source>
</evidence>
<feature type="active site" description="Proton donor/acceptor" evidence="13">
    <location>
        <position position="157"/>
    </location>
</feature>
<gene>
    <name evidence="13" type="primary">dapB</name>
    <name evidence="16" type="ORF">CDEE_0840</name>
</gene>
<name>M1LQD9_9PROT</name>
<sequence>MQGADMNIAITGVSGKMGQTLVRASLEDNSVKLTAAIDRPGSPLIGKDAAILLGKKTEVIVSDDMDEIKKANCLIDFSRPHGTLTHLEYCLKHKINIVIGTTGFSKDELKTIKNASTKIAIVHSSNMSIGVNVTFKLVEIAAKMLNSGYDAEIFEAHHKDKIDSPSGTSITMGEAIASAWNVPLSDVATWTRHGNIGARKPGTIGFSVLRGGDIIGDHKAYFCGKGETIEVAHHSGSRDGYASGALLASTFLKDKQSGYYNMADVLNLNSY</sequence>
<dbReference type="GO" id="GO:0016726">
    <property type="term" value="F:oxidoreductase activity, acting on CH or CH2 groups, NAD or NADP as acceptor"/>
    <property type="evidence" value="ECO:0007669"/>
    <property type="project" value="UniProtKB-UniRule"/>
</dbReference>
<evidence type="ECO:0000313" key="16">
    <source>
        <dbReference type="EMBL" id="AGF47812.1"/>
    </source>
</evidence>
<feature type="active site" description="Proton donor" evidence="13">
    <location>
        <position position="161"/>
    </location>
</feature>
<feature type="binding site" evidence="13">
    <location>
        <begin position="12"/>
        <end position="17"/>
    </location>
    <ligand>
        <name>NAD(+)</name>
        <dbReference type="ChEBI" id="CHEBI:57540"/>
    </ligand>
</feature>
<dbReference type="Proteomes" id="UP000011686">
    <property type="component" value="Chromosome"/>
</dbReference>
<dbReference type="PANTHER" id="PTHR20836:SF0">
    <property type="entry name" value="4-HYDROXY-TETRAHYDRODIPICOLINATE REDUCTASE 1, CHLOROPLASTIC-RELATED"/>
    <property type="match status" value="1"/>
</dbReference>
<feature type="binding site" evidence="13">
    <location>
        <position position="158"/>
    </location>
    <ligand>
        <name>(S)-2,3,4,5-tetrahydrodipicolinate</name>
        <dbReference type="ChEBI" id="CHEBI:16845"/>
    </ligand>
</feature>
<proteinExistence type="inferred from homology"/>
<dbReference type="PANTHER" id="PTHR20836">
    <property type="entry name" value="DIHYDRODIPICOLINATE REDUCTASE"/>
    <property type="match status" value="1"/>
</dbReference>
<comment type="catalytic activity">
    <reaction evidence="12 13">
        <text>(S)-2,3,4,5-tetrahydrodipicolinate + NAD(+) + H2O = (2S,4S)-4-hydroxy-2,3,4,5-tetrahydrodipicolinate + NADH + H(+)</text>
        <dbReference type="Rhea" id="RHEA:35323"/>
        <dbReference type="ChEBI" id="CHEBI:15377"/>
        <dbReference type="ChEBI" id="CHEBI:15378"/>
        <dbReference type="ChEBI" id="CHEBI:16845"/>
        <dbReference type="ChEBI" id="CHEBI:57540"/>
        <dbReference type="ChEBI" id="CHEBI:57945"/>
        <dbReference type="ChEBI" id="CHEBI:67139"/>
        <dbReference type="EC" id="1.17.1.8"/>
    </reaction>
</comment>
<evidence type="ECO:0000256" key="2">
    <source>
        <dbReference type="ARBA" id="ARBA00022490"/>
    </source>
</evidence>
<comment type="pathway">
    <text evidence="9 13">Amino-acid biosynthesis; L-lysine biosynthesis via DAP pathway; (S)-tetrahydrodipicolinate from L-aspartate: step 4/4.</text>
</comment>
<dbReference type="UniPathway" id="UPA00034">
    <property type="reaction ID" value="UER00018"/>
</dbReference>
<keyword evidence="3 13" id="KW-0028">Amino-acid biosynthesis</keyword>
<dbReference type="Gene3D" id="3.30.360.10">
    <property type="entry name" value="Dihydrodipicolinate Reductase, domain 2"/>
    <property type="match status" value="1"/>
</dbReference>